<keyword evidence="2" id="KW-1185">Reference proteome</keyword>
<evidence type="ECO:0000313" key="2">
    <source>
        <dbReference type="Proteomes" id="UP000475117"/>
    </source>
</evidence>
<dbReference type="Proteomes" id="UP000475117">
    <property type="component" value="Chromosome"/>
</dbReference>
<evidence type="ECO:0008006" key="3">
    <source>
        <dbReference type="Google" id="ProtNLM"/>
    </source>
</evidence>
<dbReference type="RefSeq" id="WP_164365416.1">
    <property type="nucleotide sequence ID" value="NZ_CP066776.1"/>
</dbReference>
<dbReference type="EMBL" id="CP066776">
    <property type="protein sequence ID" value="QQL45191.1"/>
    <property type="molecule type" value="Genomic_DNA"/>
</dbReference>
<name>A0A6B3L5M0_9BACT</name>
<sequence length="244" mass="26771">MKHSLFVKSLVALTATLPALASETDTNNWVGSISASQQVVQVGDVPTVTWDVKYPAALLDLVSLDENTATSKKTIEMEVRVIGAAWGKTRSFHYVEGQIQAGAGWLQIFWGDHHMIDSSKVVYQATLPVDTVIDFRGCGAKDKSGPFASSWSPWYSTTDVTPHVVLLKDGDTAPHYDPAYEIQDGVQDYLSPYIDGNTGLITLGPRDVIYLFEFAEGSFGTKYFDLQDLVVVVTFSESDQQPNP</sequence>
<accession>A0A6B3L5M0</accession>
<gene>
    <name evidence="1" type="ORF">G3M56_000970</name>
</gene>
<protein>
    <recommendedName>
        <fullName evidence="3">DUF4114 domain-containing protein</fullName>
    </recommendedName>
</protein>
<evidence type="ECO:0000313" key="1">
    <source>
        <dbReference type="EMBL" id="QQL45191.1"/>
    </source>
</evidence>
<proteinExistence type="predicted"/>
<reference evidence="1 2" key="1">
    <citation type="submission" date="2020-12" db="EMBL/GenBank/DDBJ databases">
        <title>Sulforoseuscoccus oceanibium gen. nov., sp. nov., a representative of the phylum Verrucomicrobia with special cytoplasmic membrane, and proposal of Sulforoseuscoccusaceae fam. nov.</title>
        <authorList>
            <person name="Xi F."/>
        </authorList>
    </citation>
    <scope>NUCLEOTIDE SEQUENCE [LARGE SCALE GENOMIC DNA]</scope>
    <source>
        <strain evidence="1 2">T37</strain>
    </source>
</reference>
<dbReference type="AlphaFoldDB" id="A0A6B3L5M0"/>
<organism evidence="1 2">
    <name type="scientific">Sulfuriroseicoccus oceanibius</name>
    <dbReference type="NCBI Taxonomy" id="2707525"/>
    <lineage>
        <taxon>Bacteria</taxon>
        <taxon>Pseudomonadati</taxon>
        <taxon>Verrucomicrobiota</taxon>
        <taxon>Verrucomicrobiia</taxon>
        <taxon>Verrucomicrobiales</taxon>
        <taxon>Verrucomicrobiaceae</taxon>
        <taxon>Sulfuriroseicoccus</taxon>
    </lineage>
</organism>
<dbReference type="KEGG" id="soa:G3M56_000970"/>